<reference evidence="1 2" key="1">
    <citation type="submission" date="2016-03" db="EMBL/GenBank/DDBJ databases">
        <title>Acetic acid bacteria sequencing.</title>
        <authorList>
            <person name="Brandt J."/>
            <person name="Jakob F."/>
            <person name="Vogel R.F."/>
        </authorList>
    </citation>
    <scope>NUCLEOTIDE SEQUENCE [LARGE SCALE GENOMIC DNA]</scope>
    <source>
        <strain evidence="1 2">TMW2.1084</strain>
        <plasmid evidence="2">pac1084_1</plasmid>
    </source>
</reference>
<name>A0A1U9LJA9_9PROT</name>
<dbReference type="RefSeq" id="WP_077932138.1">
    <property type="nucleotide sequence ID" value="NZ_CP014688.1"/>
</dbReference>
<dbReference type="Proteomes" id="UP000189055">
    <property type="component" value="Plasmid pAC1084_1"/>
</dbReference>
<protein>
    <submittedName>
        <fullName evidence="1">Uncharacterized protein</fullName>
    </submittedName>
</protein>
<dbReference type="AlphaFoldDB" id="A0A1U9LJA9"/>
<organism evidence="1 2">
    <name type="scientific">Acetobacter persici</name>
    <dbReference type="NCBI Taxonomy" id="1076596"/>
    <lineage>
        <taxon>Bacteria</taxon>
        <taxon>Pseudomonadati</taxon>
        <taxon>Pseudomonadota</taxon>
        <taxon>Alphaproteobacteria</taxon>
        <taxon>Acetobacterales</taxon>
        <taxon>Acetobacteraceae</taxon>
        <taxon>Acetobacter</taxon>
    </lineage>
</organism>
<dbReference type="KEGG" id="aper:A0U91_16010"/>
<accession>A0A1U9LJA9</accession>
<evidence type="ECO:0000313" key="1">
    <source>
        <dbReference type="EMBL" id="AQT06511.1"/>
    </source>
</evidence>
<dbReference type="EMBL" id="CP014688">
    <property type="protein sequence ID" value="AQT06511.1"/>
    <property type="molecule type" value="Genomic_DNA"/>
</dbReference>
<geneLocation type="plasmid" evidence="2">
    <name>pac1084_1</name>
</geneLocation>
<evidence type="ECO:0000313" key="2">
    <source>
        <dbReference type="Proteomes" id="UP000189055"/>
    </source>
</evidence>
<sequence>MSETCYVWEEGPFGIIWDEKAFTCTVDTGSCANSIAAFALTPEGLGLAIGYVNAANRRRARQEYTSREERNEHVRKLEQQAREIFALGRRKAHAAWLDM</sequence>
<gene>
    <name evidence="1" type="ORF">A0U91_16010</name>
</gene>
<keyword evidence="1" id="KW-0614">Plasmid</keyword>
<proteinExistence type="predicted"/>